<dbReference type="AlphaFoldDB" id="A0A0G0QWZ2"/>
<feature type="region of interest" description="Disordered" evidence="1">
    <location>
        <begin position="1"/>
        <end position="30"/>
    </location>
</feature>
<reference evidence="2 3" key="1">
    <citation type="journal article" date="2015" name="Nature">
        <title>rRNA introns, odd ribosomes, and small enigmatic genomes across a large radiation of phyla.</title>
        <authorList>
            <person name="Brown C.T."/>
            <person name="Hug L.A."/>
            <person name="Thomas B.C."/>
            <person name="Sharon I."/>
            <person name="Castelle C.J."/>
            <person name="Singh A."/>
            <person name="Wilkins M.J."/>
            <person name="Williams K.H."/>
            <person name="Banfield J.F."/>
        </authorList>
    </citation>
    <scope>NUCLEOTIDE SEQUENCE [LARGE SCALE GENOMIC DNA]</scope>
</reference>
<comment type="caution">
    <text evidence="2">The sequence shown here is derived from an EMBL/GenBank/DDBJ whole genome shotgun (WGS) entry which is preliminary data.</text>
</comment>
<organism evidence="2 3">
    <name type="scientific">Candidatus Daviesbacteria bacterium GW2011_GWC2_40_12</name>
    <dbReference type="NCBI Taxonomy" id="1618431"/>
    <lineage>
        <taxon>Bacteria</taxon>
        <taxon>Candidatus Daviesiibacteriota</taxon>
    </lineage>
</organism>
<proteinExistence type="predicted"/>
<evidence type="ECO:0000313" key="3">
    <source>
        <dbReference type="Proteomes" id="UP000034881"/>
    </source>
</evidence>
<dbReference type="EMBL" id="LBYB01000005">
    <property type="protein sequence ID" value="KKR41926.1"/>
    <property type="molecule type" value="Genomic_DNA"/>
</dbReference>
<accession>A0A0G0QWZ2</accession>
<evidence type="ECO:0000256" key="1">
    <source>
        <dbReference type="SAM" id="MobiDB-lite"/>
    </source>
</evidence>
<sequence>MGDDIKDKAEETKEDIKDAAEDTKDKVTSE</sequence>
<evidence type="ECO:0000313" key="2">
    <source>
        <dbReference type="EMBL" id="KKR41926.1"/>
    </source>
</evidence>
<protein>
    <submittedName>
        <fullName evidence="2">Uncharacterized protein</fullName>
    </submittedName>
</protein>
<dbReference type="Proteomes" id="UP000034881">
    <property type="component" value="Unassembled WGS sequence"/>
</dbReference>
<name>A0A0G0QWZ2_9BACT</name>
<gene>
    <name evidence="2" type="ORF">UT77_C0005G0041</name>
</gene>